<dbReference type="PANTHER" id="PTHR35517">
    <property type="entry name" value="PROTEIN ARGININE N-METHYLTRANSFERASE SFM1"/>
    <property type="match status" value="1"/>
</dbReference>
<dbReference type="Proteomes" id="UP000814176">
    <property type="component" value="Unassembled WGS sequence"/>
</dbReference>
<sequence length="215" mass="24207">MGFRYVVEHLEEDEETSKAIPKWVELEYMHMRSLAGPGAHVHFTHLSKSSCQTLTTLFSADTGSRLAGASVHSEPILDLMQHLSIPMEKVCLLDPKAGKEISPEDGDGRFECFLFGVRDDPPRDRTSELRVLGFPTRHLGPIQMTTDTALGVAKLVVQDKIPLSEIPYIDHPTIVFNPKESVEMPFRYIAENGEPKLPPGMREHLHEDLNKSFDF</sequence>
<keyword evidence="2" id="KW-1185">Reference proteome</keyword>
<dbReference type="EMBL" id="JADCUA010000014">
    <property type="protein sequence ID" value="KAH9834860.1"/>
    <property type="molecule type" value="Genomic_DNA"/>
</dbReference>
<dbReference type="PANTHER" id="PTHR35517:SF1">
    <property type="entry name" value="PROTEIN ARGININE N-METHYLTRANSFERASE SFM1"/>
    <property type="match status" value="1"/>
</dbReference>
<evidence type="ECO:0000313" key="1">
    <source>
        <dbReference type="EMBL" id="KAH9834860.1"/>
    </source>
</evidence>
<comment type="caution">
    <text evidence="1">The sequence shown here is derived from an EMBL/GenBank/DDBJ whole genome shotgun (WGS) entry which is preliminary data.</text>
</comment>
<dbReference type="GO" id="GO:0008168">
    <property type="term" value="F:methyltransferase activity"/>
    <property type="evidence" value="ECO:0007669"/>
    <property type="project" value="UniProtKB-KW"/>
</dbReference>
<proteinExistence type="predicted"/>
<gene>
    <name evidence="1" type="ORF">C8Q71DRAFT_797663</name>
</gene>
<name>A0ABQ8KBG5_9APHY</name>
<dbReference type="RefSeq" id="XP_047777346.1">
    <property type="nucleotide sequence ID" value="XM_047925758.1"/>
</dbReference>
<dbReference type="InterPro" id="IPR007364">
    <property type="entry name" value="SFM1-like"/>
</dbReference>
<accession>A0ABQ8KBG5</accession>
<dbReference type="GO" id="GO:0032259">
    <property type="term" value="P:methylation"/>
    <property type="evidence" value="ECO:0007669"/>
    <property type="project" value="UniProtKB-KW"/>
</dbReference>
<keyword evidence="1" id="KW-0489">Methyltransferase</keyword>
<reference evidence="1 2" key="1">
    <citation type="journal article" date="2021" name="Environ. Microbiol.">
        <title>Gene family expansions and transcriptome signatures uncover fungal adaptations to wood decay.</title>
        <authorList>
            <person name="Hage H."/>
            <person name="Miyauchi S."/>
            <person name="Viragh M."/>
            <person name="Drula E."/>
            <person name="Min B."/>
            <person name="Chaduli D."/>
            <person name="Navarro D."/>
            <person name="Favel A."/>
            <person name="Norest M."/>
            <person name="Lesage-Meessen L."/>
            <person name="Balint B."/>
            <person name="Merenyi Z."/>
            <person name="de Eugenio L."/>
            <person name="Morin E."/>
            <person name="Martinez A.T."/>
            <person name="Baldrian P."/>
            <person name="Stursova M."/>
            <person name="Martinez M.J."/>
            <person name="Novotny C."/>
            <person name="Magnuson J.K."/>
            <person name="Spatafora J.W."/>
            <person name="Maurice S."/>
            <person name="Pangilinan J."/>
            <person name="Andreopoulos W."/>
            <person name="LaButti K."/>
            <person name="Hundley H."/>
            <person name="Na H."/>
            <person name="Kuo A."/>
            <person name="Barry K."/>
            <person name="Lipzen A."/>
            <person name="Henrissat B."/>
            <person name="Riley R."/>
            <person name="Ahrendt S."/>
            <person name="Nagy L.G."/>
            <person name="Grigoriev I.V."/>
            <person name="Martin F."/>
            <person name="Rosso M.N."/>
        </authorList>
    </citation>
    <scope>NUCLEOTIDE SEQUENCE [LARGE SCALE GENOMIC DNA]</scope>
    <source>
        <strain evidence="1 2">CIRM-BRFM 1785</strain>
    </source>
</reference>
<organism evidence="1 2">
    <name type="scientific">Rhodofomes roseus</name>
    <dbReference type="NCBI Taxonomy" id="34475"/>
    <lineage>
        <taxon>Eukaryota</taxon>
        <taxon>Fungi</taxon>
        <taxon>Dikarya</taxon>
        <taxon>Basidiomycota</taxon>
        <taxon>Agaricomycotina</taxon>
        <taxon>Agaricomycetes</taxon>
        <taxon>Polyporales</taxon>
        <taxon>Rhodofomes</taxon>
    </lineage>
</organism>
<evidence type="ECO:0000313" key="2">
    <source>
        <dbReference type="Proteomes" id="UP000814176"/>
    </source>
</evidence>
<keyword evidence="1" id="KW-0808">Transferase</keyword>
<dbReference type="Pfam" id="PF04252">
    <property type="entry name" value="SFM1-like"/>
    <property type="match status" value="1"/>
</dbReference>
<dbReference type="GeneID" id="72006490"/>
<dbReference type="CDD" id="cd18090">
    <property type="entry name" value="Arginine_MT_Sfm1"/>
    <property type="match status" value="1"/>
</dbReference>
<protein>
    <submittedName>
        <fullName evidence="1">SAM-dependent RNA methyltransferase</fullName>
    </submittedName>
</protein>